<dbReference type="GO" id="GO:0016491">
    <property type="term" value="F:oxidoreductase activity"/>
    <property type="evidence" value="ECO:0007669"/>
    <property type="project" value="UniProtKB-KW"/>
</dbReference>
<dbReference type="AlphaFoldDB" id="A0A7C1JWF1"/>
<dbReference type="PRINTS" id="PR00081">
    <property type="entry name" value="GDHRDH"/>
</dbReference>
<accession>A0A7C1JWF1</accession>
<dbReference type="PRINTS" id="PR00080">
    <property type="entry name" value="SDRFAMILY"/>
</dbReference>
<evidence type="ECO:0000256" key="2">
    <source>
        <dbReference type="ARBA" id="ARBA00023002"/>
    </source>
</evidence>
<protein>
    <submittedName>
        <fullName evidence="3">SDR family oxidoreductase</fullName>
    </submittedName>
</protein>
<dbReference type="Pfam" id="PF13561">
    <property type="entry name" value="adh_short_C2"/>
    <property type="match status" value="1"/>
</dbReference>
<dbReference type="PANTHER" id="PTHR24321">
    <property type="entry name" value="DEHYDROGENASES, SHORT CHAIN"/>
    <property type="match status" value="1"/>
</dbReference>
<dbReference type="EMBL" id="DSMG01000083">
    <property type="protein sequence ID" value="HDX31388.1"/>
    <property type="molecule type" value="Genomic_DNA"/>
</dbReference>
<keyword evidence="2" id="KW-0560">Oxidoreductase</keyword>
<dbReference type="InterPro" id="IPR036291">
    <property type="entry name" value="NAD(P)-bd_dom_sf"/>
</dbReference>
<dbReference type="PANTHER" id="PTHR24321:SF8">
    <property type="entry name" value="ESTRADIOL 17-BETA-DEHYDROGENASE 8-RELATED"/>
    <property type="match status" value="1"/>
</dbReference>
<evidence type="ECO:0000256" key="1">
    <source>
        <dbReference type="ARBA" id="ARBA00006484"/>
    </source>
</evidence>
<comment type="similarity">
    <text evidence="1">Belongs to the short-chain dehydrogenases/reductases (SDR) family.</text>
</comment>
<dbReference type="InterPro" id="IPR020904">
    <property type="entry name" value="Sc_DH/Rdtase_CS"/>
</dbReference>
<dbReference type="NCBIfam" id="NF005559">
    <property type="entry name" value="PRK07231.1"/>
    <property type="match status" value="1"/>
</dbReference>
<dbReference type="Gene3D" id="3.40.50.720">
    <property type="entry name" value="NAD(P)-binding Rossmann-like Domain"/>
    <property type="match status" value="1"/>
</dbReference>
<evidence type="ECO:0000313" key="3">
    <source>
        <dbReference type="EMBL" id="HDX31388.1"/>
    </source>
</evidence>
<gene>
    <name evidence="3" type="ORF">ENQ20_07820</name>
</gene>
<name>A0A7C1JWF1_9CHLR</name>
<organism evidence="3">
    <name type="scientific">Caldilinea aerophila</name>
    <dbReference type="NCBI Taxonomy" id="133453"/>
    <lineage>
        <taxon>Bacteria</taxon>
        <taxon>Bacillati</taxon>
        <taxon>Chloroflexota</taxon>
        <taxon>Caldilineae</taxon>
        <taxon>Caldilineales</taxon>
        <taxon>Caldilineaceae</taxon>
        <taxon>Caldilinea</taxon>
    </lineage>
</organism>
<dbReference type="SUPFAM" id="SSF51735">
    <property type="entry name" value="NAD(P)-binding Rossmann-fold domains"/>
    <property type="match status" value="1"/>
</dbReference>
<dbReference type="PROSITE" id="PS00061">
    <property type="entry name" value="ADH_SHORT"/>
    <property type="match status" value="1"/>
</dbReference>
<proteinExistence type="inferred from homology"/>
<dbReference type="FunFam" id="3.40.50.720:FF:000084">
    <property type="entry name" value="Short-chain dehydrogenase reductase"/>
    <property type="match status" value="1"/>
</dbReference>
<sequence>MIEDLREKTIVVTGGAQGIGKGVAWYLLRLGAAVLIADSDEEAGVETASEYAELGEVRFVQTDVADEASVARMVAEATAWRGAIDGLVNNAGIADPGATPVEQLNLDVWNRVLAVNLTGAFLCVKHAAPSLRQTRGAVVNIASTRALQSEPHTEAYSASKGGLLALTHALAISLGPAVRVNAISPGWIEVSNWKKSSQRRPPILRPIDHAQHPVGRVGMPEDVAAMAAFLLSKVSNFITGQNFIVDGGMTRKMIYVE</sequence>
<dbReference type="InterPro" id="IPR002347">
    <property type="entry name" value="SDR_fam"/>
</dbReference>
<comment type="caution">
    <text evidence="3">The sequence shown here is derived from an EMBL/GenBank/DDBJ whole genome shotgun (WGS) entry which is preliminary data.</text>
</comment>
<reference evidence="3" key="1">
    <citation type="journal article" date="2020" name="mSystems">
        <title>Genome- and Community-Level Interaction Insights into Carbon Utilization and Element Cycling Functions of Hydrothermarchaeota in Hydrothermal Sediment.</title>
        <authorList>
            <person name="Zhou Z."/>
            <person name="Liu Y."/>
            <person name="Xu W."/>
            <person name="Pan J."/>
            <person name="Luo Z.H."/>
            <person name="Li M."/>
        </authorList>
    </citation>
    <scope>NUCLEOTIDE SEQUENCE [LARGE SCALE GENOMIC DNA]</scope>
    <source>
        <strain evidence="3">SpSt-289</strain>
    </source>
</reference>